<evidence type="ECO:0000256" key="1">
    <source>
        <dbReference type="SAM" id="Phobius"/>
    </source>
</evidence>
<reference evidence="3 4" key="2">
    <citation type="submission" date="2020-03" db="EMBL/GenBank/DDBJ databases">
        <title>Kangsaoukella pontilimi gen. nov., sp. nov., a new member of the family Rhodobacteraceae isolated from a tidal mudflat.</title>
        <authorList>
            <person name="Kim I.S."/>
        </authorList>
    </citation>
    <scope>NUCLEOTIDE SEQUENCE [LARGE SCALE GENOMIC DNA]</scope>
    <source>
        <strain evidence="3 4">GH1-50</strain>
    </source>
</reference>
<keyword evidence="1" id="KW-0812">Transmembrane</keyword>
<keyword evidence="1" id="KW-1133">Transmembrane helix</keyword>
<dbReference type="PANTHER" id="PTHR22911">
    <property type="entry name" value="ACYL-MALONYL CONDENSING ENZYME-RELATED"/>
    <property type="match status" value="1"/>
</dbReference>
<feature type="transmembrane region" description="Helical" evidence="1">
    <location>
        <begin position="265"/>
        <end position="288"/>
    </location>
</feature>
<feature type="transmembrane region" description="Helical" evidence="1">
    <location>
        <begin position="149"/>
        <end position="168"/>
    </location>
</feature>
<sequence>MTRARATTLGFGAILMWALLALLTDMSGAVPPFQLAAMTFGLGGLAGFALMRARGRSISVLRQAPKVWLLGVGGLFGYHFLYFTALQAAPPAEASLIAFLWPLLIVLGSALVTGEGLRLHHLAGALFGLAGAASLVLGTNLSLPDPAYLSGYLIAFAAAFVWAGYSVLSRTVATVPTDAVTGFCLVTSILAWGAHFIFETTAWPDTPMAWAAVIALGIGPVGLAFFLWDIGMKRGDMSLLGAASYLAPLLSTLILLAAGRTDPSVSLAFGCLAITLGALVSTAPNWVARRSDRH</sequence>
<evidence type="ECO:0000259" key="2">
    <source>
        <dbReference type="Pfam" id="PF00892"/>
    </source>
</evidence>
<feature type="transmembrane region" description="Helical" evidence="1">
    <location>
        <begin position="180"/>
        <end position="198"/>
    </location>
</feature>
<reference evidence="3 4" key="1">
    <citation type="submission" date="2019-12" db="EMBL/GenBank/DDBJ databases">
        <authorList>
            <person name="Lee S.D."/>
        </authorList>
    </citation>
    <scope>NUCLEOTIDE SEQUENCE [LARGE SCALE GENOMIC DNA]</scope>
    <source>
        <strain evidence="3 4">GH1-50</strain>
    </source>
</reference>
<accession>A0A7C9IMK3</accession>
<evidence type="ECO:0000313" key="4">
    <source>
        <dbReference type="Proteomes" id="UP000480350"/>
    </source>
</evidence>
<comment type="caution">
    <text evidence="3">The sequence shown here is derived from an EMBL/GenBank/DDBJ whole genome shotgun (WGS) entry which is preliminary data.</text>
</comment>
<keyword evidence="4" id="KW-1185">Reference proteome</keyword>
<dbReference type="RefSeq" id="WP_160762653.1">
    <property type="nucleotide sequence ID" value="NZ_WUPT01000001.1"/>
</dbReference>
<feature type="transmembrane region" description="Helical" evidence="1">
    <location>
        <begin position="94"/>
        <end position="112"/>
    </location>
</feature>
<organism evidence="3 4">
    <name type="scientific">Kangsaoukella pontilimi</name>
    <dbReference type="NCBI Taxonomy" id="2691042"/>
    <lineage>
        <taxon>Bacteria</taxon>
        <taxon>Pseudomonadati</taxon>
        <taxon>Pseudomonadota</taxon>
        <taxon>Alphaproteobacteria</taxon>
        <taxon>Rhodobacterales</taxon>
        <taxon>Paracoccaceae</taxon>
        <taxon>Kangsaoukella</taxon>
    </lineage>
</organism>
<feature type="transmembrane region" description="Helical" evidence="1">
    <location>
        <begin position="210"/>
        <end position="228"/>
    </location>
</feature>
<dbReference type="InterPro" id="IPR037185">
    <property type="entry name" value="EmrE-like"/>
</dbReference>
<dbReference type="PANTHER" id="PTHR22911:SF76">
    <property type="entry name" value="EAMA DOMAIN-CONTAINING PROTEIN"/>
    <property type="match status" value="1"/>
</dbReference>
<dbReference type="InterPro" id="IPR000620">
    <property type="entry name" value="EamA_dom"/>
</dbReference>
<dbReference type="Proteomes" id="UP000480350">
    <property type="component" value="Unassembled WGS sequence"/>
</dbReference>
<dbReference type="AlphaFoldDB" id="A0A7C9IMK3"/>
<dbReference type="EMBL" id="WUPT01000001">
    <property type="protein sequence ID" value="MXQ06730.1"/>
    <property type="molecule type" value="Genomic_DNA"/>
</dbReference>
<name>A0A7C9IMK3_9RHOB</name>
<gene>
    <name evidence="3" type="ORF">GQ651_02610</name>
</gene>
<proteinExistence type="predicted"/>
<dbReference type="GO" id="GO:0016020">
    <property type="term" value="C:membrane"/>
    <property type="evidence" value="ECO:0007669"/>
    <property type="project" value="InterPro"/>
</dbReference>
<feature type="domain" description="EamA" evidence="2">
    <location>
        <begin position="8"/>
        <end position="135"/>
    </location>
</feature>
<feature type="domain" description="EamA" evidence="2">
    <location>
        <begin position="150"/>
        <end position="281"/>
    </location>
</feature>
<feature type="transmembrane region" description="Helical" evidence="1">
    <location>
        <begin position="33"/>
        <end position="55"/>
    </location>
</feature>
<feature type="transmembrane region" description="Helical" evidence="1">
    <location>
        <begin position="124"/>
        <end position="143"/>
    </location>
</feature>
<keyword evidence="1" id="KW-0472">Membrane</keyword>
<evidence type="ECO:0000313" key="3">
    <source>
        <dbReference type="EMBL" id="MXQ06730.1"/>
    </source>
</evidence>
<dbReference type="SUPFAM" id="SSF103481">
    <property type="entry name" value="Multidrug resistance efflux transporter EmrE"/>
    <property type="match status" value="2"/>
</dbReference>
<feature type="transmembrane region" description="Helical" evidence="1">
    <location>
        <begin position="67"/>
        <end position="88"/>
    </location>
</feature>
<protein>
    <submittedName>
        <fullName evidence="3">EamA family transporter</fullName>
    </submittedName>
</protein>
<dbReference type="Pfam" id="PF00892">
    <property type="entry name" value="EamA"/>
    <property type="match status" value="2"/>
</dbReference>
<feature type="transmembrane region" description="Helical" evidence="1">
    <location>
        <begin position="240"/>
        <end position="259"/>
    </location>
</feature>